<dbReference type="AlphaFoldDB" id="A0A3B0MMB7"/>
<keyword evidence="1" id="KW-0472">Membrane</keyword>
<protein>
    <submittedName>
        <fullName evidence="2">Uncharacterized protein</fullName>
    </submittedName>
</protein>
<evidence type="ECO:0000313" key="2">
    <source>
        <dbReference type="EMBL" id="SVP90905.1"/>
    </source>
</evidence>
<proteinExistence type="predicted"/>
<evidence type="ECO:0000256" key="1">
    <source>
        <dbReference type="SAM" id="Phobius"/>
    </source>
</evidence>
<feature type="transmembrane region" description="Helical" evidence="1">
    <location>
        <begin position="82"/>
        <end position="106"/>
    </location>
</feature>
<feature type="transmembrane region" description="Helical" evidence="1">
    <location>
        <begin position="25"/>
        <end position="46"/>
    </location>
</feature>
<keyword evidence="1" id="KW-0812">Transmembrane</keyword>
<dbReference type="EMBL" id="UIVS01000002">
    <property type="protein sequence ID" value="SVP91498.1"/>
    <property type="molecule type" value="Genomic_DNA"/>
</dbReference>
<name>A0A3B0MMB7_THEAN</name>
<dbReference type="EMBL" id="UIVT01000002">
    <property type="protein sequence ID" value="SVP90905.1"/>
    <property type="molecule type" value="Genomic_DNA"/>
</dbReference>
<gene>
    <name evidence="2" type="ORF">TAT_000161600</name>
    <name evidence="3" type="ORF">TAV_000161800</name>
</gene>
<keyword evidence="1" id="KW-1133">Transmembrane helix</keyword>
<evidence type="ECO:0000313" key="3">
    <source>
        <dbReference type="EMBL" id="SVP91498.1"/>
    </source>
</evidence>
<dbReference type="VEuPathDB" id="PiroplasmaDB:TA13785"/>
<reference evidence="2" key="1">
    <citation type="submission" date="2018-07" db="EMBL/GenBank/DDBJ databases">
        <authorList>
            <person name="Quirk P.G."/>
            <person name="Krulwich T.A."/>
        </authorList>
    </citation>
    <scope>NUCLEOTIDE SEQUENCE</scope>
    <source>
        <strain evidence="2">Anand</strain>
    </source>
</reference>
<accession>A0A3B0MMB7</accession>
<organism evidence="2">
    <name type="scientific">Theileria annulata</name>
    <dbReference type="NCBI Taxonomy" id="5874"/>
    <lineage>
        <taxon>Eukaryota</taxon>
        <taxon>Sar</taxon>
        <taxon>Alveolata</taxon>
        <taxon>Apicomplexa</taxon>
        <taxon>Aconoidasida</taxon>
        <taxon>Piroplasmida</taxon>
        <taxon>Theileriidae</taxon>
        <taxon>Theileria</taxon>
    </lineage>
</organism>
<sequence>MENPSINRILTKISRFLDKYIVPEYRWKIFTIYGTLLVLSILRLILGRSFLEVGLKVCSRYSRCLSFIRSSRSSTLKIIRTFYFIFSNVFPLLFPFIIASFVQLITPSFRDSDFYD</sequence>